<comment type="cofactor">
    <cofactor evidence="1">
        <name>Zn(2+)</name>
        <dbReference type="ChEBI" id="CHEBI:29105"/>
    </cofactor>
</comment>
<feature type="chain" id="PRO_5045747261" evidence="7">
    <location>
        <begin position="25"/>
        <end position="666"/>
    </location>
</feature>
<keyword evidence="6" id="KW-0482">Metalloprotease</keyword>
<dbReference type="InterPro" id="IPR042089">
    <property type="entry name" value="Peptidase_M13_dom_2"/>
</dbReference>
<accession>A0ABQ2EFU2</accession>
<evidence type="ECO:0000256" key="2">
    <source>
        <dbReference type="ARBA" id="ARBA00022670"/>
    </source>
</evidence>
<feature type="domain" description="Peptidase M13 C-terminal" evidence="8">
    <location>
        <begin position="468"/>
        <end position="662"/>
    </location>
</feature>
<dbReference type="RefSeq" id="WP_132986243.1">
    <property type="nucleotide sequence ID" value="NZ_BMME01000001.1"/>
</dbReference>
<dbReference type="PANTHER" id="PTHR11733">
    <property type="entry name" value="ZINC METALLOPROTEASE FAMILY M13 NEPRILYSIN-RELATED"/>
    <property type="match status" value="1"/>
</dbReference>
<evidence type="ECO:0000259" key="8">
    <source>
        <dbReference type="Pfam" id="PF01431"/>
    </source>
</evidence>
<evidence type="ECO:0000256" key="6">
    <source>
        <dbReference type="ARBA" id="ARBA00023049"/>
    </source>
</evidence>
<keyword evidence="5" id="KW-0862">Zinc</keyword>
<evidence type="ECO:0000256" key="3">
    <source>
        <dbReference type="ARBA" id="ARBA00022723"/>
    </source>
</evidence>
<proteinExistence type="predicted"/>
<evidence type="ECO:0000259" key="9">
    <source>
        <dbReference type="Pfam" id="PF05649"/>
    </source>
</evidence>
<dbReference type="Gene3D" id="3.40.390.10">
    <property type="entry name" value="Collagenase (Catalytic Domain)"/>
    <property type="match status" value="1"/>
</dbReference>
<dbReference type="InterPro" id="IPR000718">
    <property type="entry name" value="Peptidase_M13"/>
</dbReference>
<evidence type="ECO:0000313" key="11">
    <source>
        <dbReference type="Proteomes" id="UP000599009"/>
    </source>
</evidence>
<dbReference type="Pfam" id="PF05649">
    <property type="entry name" value="Peptidase_M13_N"/>
    <property type="match status" value="1"/>
</dbReference>
<dbReference type="EMBL" id="BMME01000001">
    <property type="protein sequence ID" value="GGK07416.1"/>
    <property type="molecule type" value="Genomic_DNA"/>
</dbReference>
<keyword evidence="11" id="KW-1185">Reference proteome</keyword>
<sequence>MPRTIPLALALTLVLALAAPDAGAQRRAAAKAPAGPTACGDFHAFANKDWLAATPVPAAGSTSALGELQARVLEQQRELLSTAMNAPQGNVQTLLGDFWASGLDEAAVEADRANPIAPLLDRINGIKRARDIPPAVAALHQVGIPVLFNFSADLDLADLDRHIGYFAQGGTGLPDPAYYTRQDEEARALLGLYNGYVQQILALTGTAEADLAAESQLVIDLETRIARASHPVASLRDPRQNYALVPTEGLGKTWKRLQLPEFLAAQDISDDSVSIANPELFTALDGLVGSLKPAQWKTYLRFHVGDAMAPYLSKSFRDAAFDFRGRVLRGEVEQPSRERLVLHAINHAAGQMVAREYVARYLSPASRSRAETIAGEVRDALRSAVERAPWLDDATRAEAVAKLAALKVEVGAPVRNVDYTVQPMGRGSFGGNMLIASTWHHREEMKRIGRGNAQRRWPVQPQEPALAYDAAHNRLLVSAAVLQAPVLDMSLDGAAHYGSFGALVAHELSHAIDGKGRHVDARGEIRDWWTPGTDAAWTDRLNALTAQYGNYDYPGIAGRKVNGSLTREENAADLAAVEIAWDAFSQALPGAEKDAKESFFNAWAGLWREQVAPAVAEQRAGTALQAPGPWRSNGPLSNLPAFSETWGCKAGNPMVRKDEERVGIWR</sequence>
<dbReference type="SUPFAM" id="SSF55486">
    <property type="entry name" value="Metalloproteases ('zincins'), catalytic domain"/>
    <property type="match status" value="1"/>
</dbReference>
<keyword evidence="4" id="KW-0378">Hydrolase</keyword>
<dbReference type="PRINTS" id="PR00786">
    <property type="entry name" value="NEPRILYSIN"/>
</dbReference>
<dbReference type="Pfam" id="PF01431">
    <property type="entry name" value="Peptidase_M13"/>
    <property type="match status" value="1"/>
</dbReference>
<dbReference type="InterPro" id="IPR008753">
    <property type="entry name" value="Peptidase_M13_N"/>
</dbReference>
<evidence type="ECO:0000313" key="10">
    <source>
        <dbReference type="EMBL" id="GGK07416.1"/>
    </source>
</evidence>
<gene>
    <name evidence="10" type="ORF">GCM10011394_15780</name>
</gene>
<evidence type="ECO:0000256" key="1">
    <source>
        <dbReference type="ARBA" id="ARBA00001947"/>
    </source>
</evidence>
<protein>
    <submittedName>
        <fullName evidence="10">Peptidase M13</fullName>
    </submittedName>
</protein>
<keyword evidence="2" id="KW-0645">Protease</keyword>
<reference evidence="11" key="1">
    <citation type="journal article" date="2019" name="Int. J. Syst. Evol. Microbiol.">
        <title>The Global Catalogue of Microorganisms (GCM) 10K type strain sequencing project: providing services to taxonomists for standard genome sequencing and annotation.</title>
        <authorList>
            <consortium name="The Broad Institute Genomics Platform"/>
            <consortium name="The Broad Institute Genome Sequencing Center for Infectious Disease"/>
            <person name="Wu L."/>
            <person name="Ma J."/>
        </authorList>
    </citation>
    <scope>NUCLEOTIDE SEQUENCE [LARGE SCALE GENOMIC DNA]</scope>
    <source>
        <strain evidence="11">CGMCC 1.8985</strain>
    </source>
</reference>
<dbReference type="InterPro" id="IPR024079">
    <property type="entry name" value="MetalloPept_cat_dom_sf"/>
</dbReference>
<dbReference type="PANTHER" id="PTHR11733:SF222">
    <property type="entry name" value="IP12942P"/>
    <property type="match status" value="1"/>
</dbReference>
<dbReference type="InterPro" id="IPR018497">
    <property type="entry name" value="Peptidase_M13_C"/>
</dbReference>
<keyword evidence="3" id="KW-0479">Metal-binding</keyword>
<organism evidence="10 11">
    <name type="scientific">Luteimonas terricola</name>
    <dbReference type="NCBI Taxonomy" id="645597"/>
    <lineage>
        <taxon>Bacteria</taxon>
        <taxon>Pseudomonadati</taxon>
        <taxon>Pseudomonadota</taxon>
        <taxon>Gammaproteobacteria</taxon>
        <taxon>Lysobacterales</taxon>
        <taxon>Lysobacteraceae</taxon>
        <taxon>Luteimonas</taxon>
    </lineage>
</organism>
<keyword evidence="7" id="KW-0732">Signal</keyword>
<evidence type="ECO:0000256" key="4">
    <source>
        <dbReference type="ARBA" id="ARBA00022801"/>
    </source>
</evidence>
<dbReference type="PROSITE" id="PS51885">
    <property type="entry name" value="NEPRILYSIN"/>
    <property type="match status" value="1"/>
</dbReference>
<evidence type="ECO:0000256" key="5">
    <source>
        <dbReference type="ARBA" id="ARBA00022833"/>
    </source>
</evidence>
<evidence type="ECO:0000256" key="7">
    <source>
        <dbReference type="SAM" id="SignalP"/>
    </source>
</evidence>
<dbReference type="Proteomes" id="UP000599009">
    <property type="component" value="Unassembled WGS sequence"/>
</dbReference>
<dbReference type="CDD" id="cd08662">
    <property type="entry name" value="M13"/>
    <property type="match status" value="1"/>
</dbReference>
<feature type="signal peptide" evidence="7">
    <location>
        <begin position="1"/>
        <end position="24"/>
    </location>
</feature>
<comment type="caution">
    <text evidence="10">The sequence shown here is derived from an EMBL/GenBank/DDBJ whole genome shotgun (WGS) entry which is preliminary data.</text>
</comment>
<name>A0ABQ2EFU2_9GAMM</name>
<feature type="domain" description="Peptidase M13 N-terminal" evidence="9">
    <location>
        <begin position="39"/>
        <end position="413"/>
    </location>
</feature>
<dbReference type="Gene3D" id="1.10.1380.10">
    <property type="entry name" value="Neutral endopeptidase , domain2"/>
    <property type="match status" value="1"/>
</dbReference>